<dbReference type="Proteomes" id="UP001189429">
    <property type="component" value="Unassembled WGS sequence"/>
</dbReference>
<evidence type="ECO:0000256" key="1">
    <source>
        <dbReference type="SAM" id="MobiDB-lite"/>
    </source>
</evidence>
<name>A0ABN9VWX9_9DINO</name>
<feature type="region of interest" description="Disordered" evidence="1">
    <location>
        <begin position="35"/>
        <end position="75"/>
    </location>
</feature>
<keyword evidence="3" id="KW-1185">Reference proteome</keyword>
<dbReference type="EMBL" id="CAUYUJ010017815">
    <property type="protein sequence ID" value="CAK0878128.1"/>
    <property type="molecule type" value="Genomic_DNA"/>
</dbReference>
<accession>A0ABN9VWX9</accession>
<evidence type="ECO:0000313" key="3">
    <source>
        <dbReference type="Proteomes" id="UP001189429"/>
    </source>
</evidence>
<sequence length="190" mass="20404">MRAIARAALPKYKPLVSMCYQIMKMRRNGTTINEKTRRTEATEPCPRPHGACPASGRQAKGKLTGGRQGRRTAPAFHTEPHAGCARCARLMPAALCAAAPERRQERADAHSSPASLTPQAWPAAPRRVHWPPVPAGATAPRLADQHPQPTPPPSRGAPFELRLGQVGLGCSRLGLAAQGFRQSAYIVQTA</sequence>
<gene>
    <name evidence="2" type="ORF">PCOR1329_LOCUS61994</name>
</gene>
<protein>
    <submittedName>
        <fullName evidence="2">Uncharacterized protein</fullName>
    </submittedName>
</protein>
<comment type="caution">
    <text evidence="2">The sequence shown here is derived from an EMBL/GenBank/DDBJ whole genome shotgun (WGS) entry which is preliminary data.</text>
</comment>
<evidence type="ECO:0000313" key="2">
    <source>
        <dbReference type="EMBL" id="CAK0878128.1"/>
    </source>
</evidence>
<feature type="region of interest" description="Disordered" evidence="1">
    <location>
        <begin position="104"/>
        <end position="159"/>
    </location>
</feature>
<reference evidence="2" key="1">
    <citation type="submission" date="2023-10" db="EMBL/GenBank/DDBJ databases">
        <authorList>
            <person name="Chen Y."/>
            <person name="Shah S."/>
            <person name="Dougan E. K."/>
            <person name="Thang M."/>
            <person name="Chan C."/>
        </authorList>
    </citation>
    <scope>NUCLEOTIDE SEQUENCE [LARGE SCALE GENOMIC DNA]</scope>
</reference>
<proteinExistence type="predicted"/>
<organism evidence="2 3">
    <name type="scientific">Prorocentrum cordatum</name>
    <dbReference type="NCBI Taxonomy" id="2364126"/>
    <lineage>
        <taxon>Eukaryota</taxon>
        <taxon>Sar</taxon>
        <taxon>Alveolata</taxon>
        <taxon>Dinophyceae</taxon>
        <taxon>Prorocentrales</taxon>
        <taxon>Prorocentraceae</taxon>
        <taxon>Prorocentrum</taxon>
    </lineage>
</organism>